<feature type="domain" description="SWIM-type" evidence="2">
    <location>
        <begin position="76"/>
        <end position="110"/>
    </location>
</feature>
<comment type="caution">
    <text evidence="3">The sequence shown here is derived from an EMBL/GenBank/DDBJ whole genome shotgun (WGS) entry which is preliminary data.</text>
</comment>
<dbReference type="EMBL" id="JAGKQQ010000001">
    <property type="protein sequence ID" value="MBP3957725.1"/>
    <property type="molecule type" value="Genomic_DNA"/>
</dbReference>
<sequence length="114" mass="12510">MNQFTELLPVTKSEKHGALVWEPSTDNEFSPVAGVLTLTSKRCHCQYTIQEFTADHGRGFMLFKMGAGSDTSAERYGVFCGRDGSKLCECKGFISTGRCKHADAVELLITNGKL</sequence>
<evidence type="ECO:0000256" key="1">
    <source>
        <dbReference type="PROSITE-ProRule" id="PRU00325"/>
    </source>
</evidence>
<keyword evidence="1" id="KW-0863">Zinc-finger</keyword>
<accession>A0ABS5BWV5</accession>
<dbReference type="InterPro" id="IPR007527">
    <property type="entry name" value="Znf_SWIM"/>
</dbReference>
<evidence type="ECO:0000313" key="3">
    <source>
        <dbReference type="EMBL" id="MBP3957725.1"/>
    </source>
</evidence>
<name>A0ABS5BWV5_9BACT</name>
<keyword evidence="4" id="KW-1185">Reference proteome</keyword>
<dbReference type="RefSeq" id="WP_210657056.1">
    <property type="nucleotide sequence ID" value="NZ_JAGKQQ010000001.1"/>
</dbReference>
<evidence type="ECO:0000313" key="4">
    <source>
        <dbReference type="Proteomes" id="UP000676565"/>
    </source>
</evidence>
<reference evidence="3 4" key="1">
    <citation type="submission" date="2021-04" db="EMBL/GenBank/DDBJ databases">
        <authorList>
            <person name="Ivanova A."/>
        </authorList>
    </citation>
    <scope>NUCLEOTIDE SEQUENCE [LARGE SCALE GENOMIC DNA]</scope>
    <source>
        <strain evidence="3 4">G18</strain>
    </source>
</reference>
<protein>
    <recommendedName>
        <fullName evidence="2">SWIM-type domain-containing protein</fullName>
    </recommendedName>
</protein>
<dbReference type="Proteomes" id="UP000676565">
    <property type="component" value="Unassembled WGS sequence"/>
</dbReference>
<proteinExistence type="predicted"/>
<dbReference type="PROSITE" id="PS50966">
    <property type="entry name" value="ZF_SWIM"/>
    <property type="match status" value="1"/>
</dbReference>
<gene>
    <name evidence="3" type="ORF">J8F10_20940</name>
</gene>
<keyword evidence="1" id="KW-0479">Metal-binding</keyword>
<evidence type="ECO:0000259" key="2">
    <source>
        <dbReference type="PROSITE" id="PS50966"/>
    </source>
</evidence>
<organism evidence="3 4">
    <name type="scientific">Gemmata palustris</name>
    <dbReference type="NCBI Taxonomy" id="2822762"/>
    <lineage>
        <taxon>Bacteria</taxon>
        <taxon>Pseudomonadati</taxon>
        <taxon>Planctomycetota</taxon>
        <taxon>Planctomycetia</taxon>
        <taxon>Gemmatales</taxon>
        <taxon>Gemmataceae</taxon>
        <taxon>Gemmata</taxon>
    </lineage>
</organism>
<keyword evidence="1" id="KW-0862">Zinc</keyword>